<name>A0A7J6X700_THATH</name>
<reference evidence="2 3" key="1">
    <citation type="submission" date="2020-06" db="EMBL/GenBank/DDBJ databases">
        <title>Transcriptomic and genomic resources for Thalictrum thalictroides and T. hernandezii: Facilitating candidate gene discovery in an emerging model plant lineage.</title>
        <authorList>
            <person name="Arias T."/>
            <person name="Riano-Pachon D.M."/>
            <person name="Di Stilio V.S."/>
        </authorList>
    </citation>
    <scope>NUCLEOTIDE SEQUENCE [LARGE SCALE GENOMIC DNA]</scope>
    <source>
        <strain evidence="3">cv. WT478/WT964</strain>
        <tissue evidence="2">Leaves</tissue>
    </source>
</reference>
<evidence type="ECO:0000313" key="2">
    <source>
        <dbReference type="EMBL" id="KAF5205464.1"/>
    </source>
</evidence>
<proteinExistence type="predicted"/>
<dbReference type="EMBL" id="JABWDY010004028">
    <property type="protein sequence ID" value="KAF5205464.1"/>
    <property type="molecule type" value="Genomic_DNA"/>
</dbReference>
<dbReference type="AlphaFoldDB" id="A0A7J6X700"/>
<feature type="non-terminal residue" evidence="2">
    <location>
        <position position="1"/>
    </location>
</feature>
<dbReference type="Proteomes" id="UP000554482">
    <property type="component" value="Unassembled WGS sequence"/>
</dbReference>
<protein>
    <submittedName>
        <fullName evidence="2">Uncharacterized protein</fullName>
    </submittedName>
</protein>
<evidence type="ECO:0000256" key="1">
    <source>
        <dbReference type="SAM" id="MobiDB-lite"/>
    </source>
</evidence>
<dbReference type="OrthoDB" id="1431247at2759"/>
<accession>A0A7J6X700</accession>
<organism evidence="2 3">
    <name type="scientific">Thalictrum thalictroides</name>
    <name type="common">Rue-anemone</name>
    <name type="synonym">Anemone thalictroides</name>
    <dbReference type="NCBI Taxonomy" id="46969"/>
    <lineage>
        <taxon>Eukaryota</taxon>
        <taxon>Viridiplantae</taxon>
        <taxon>Streptophyta</taxon>
        <taxon>Embryophyta</taxon>
        <taxon>Tracheophyta</taxon>
        <taxon>Spermatophyta</taxon>
        <taxon>Magnoliopsida</taxon>
        <taxon>Ranunculales</taxon>
        <taxon>Ranunculaceae</taxon>
        <taxon>Thalictroideae</taxon>
        <taxon>Thalictrum</taxon>
    </lineage>
</organism>
<sequence>LEYLEIWFVATSSLNLVQIESEAHIKGLFNIFPNARTVQQMMETMERIMEDPLAYNNNNNWSTTSSRDDVGGYRRGRTP</sequence>
<gene>
    <name evidence="2" type="ORF">FRX31_004949</name>
</gene>
<feature type="region of interest" description="Disordered" evidence="1">
    <location>
        <begin position="55"/>
        <end position="79"/>
    </location>
</feature>
<keyword evidence="3" id="KW-1185">Reference proteome</keyword>
<comment type="caution">
    <text evidence="2">The sequence shown here is derived from an EMBL/GenBank/DDBJ whole genome shotgun (WGS) entry which is preliminary data.</text>
</comment>
<evidence type="ECO:0000313" key="3">
    <source>
        <dbReference type="Proteomes" id="UP000554482"/>
    </source>
</evidence>